<feature type="region of interest" description="Disordered" evidence="1">
    <location>
        <begin position="1"/>
        <end position="21"/>
    </location>
</feature>
<keyword evidence="3" id="KW-1185">Reference proteome</keyword>
<gene>
    <name evidence="2" type="ORF">RCOM_1537400</name>
</gene>
<protein>
    <submittedName>
        <fullName evidence="2">Uncharacterized protein</fullName>
    </submittedName>
</protein>
<dbReference type="InParanoid" id="B9S0U5"/>
<dbReference type="AlphaFoldDB" id="B9S0U5"/>
<evidence type="ECO:0000313" key="3">
    <source>
        <dbReference type="Proteomes" id="UP000008311"/>
    </source>
</evidence>
<evidence type="ECO:0000313" key="2">
    <source>
        <dbReference type="EMBL" id="EEF42759.1"/>
    </source>
</evidence>
<evidence type="ECO:0000256" key="1">
    <source>
        <dbReference type="SAM" id="MobiDB-lite"/>
    </source>
</evidence>
<dbReference type="Proteomes" id="UP000008311">
    <property type="component" value="Unassembled WGS sequence"/>
</dbReference>
<feature type="compositionally biased region" description="Low complexity" evidence="1">
    <location>
        <begin position="9"/>
        <end position="21"/>
    </location>
</feature>
<organism evidence="2 3">
    <name type="scientific">Ricinus communis</name>
    <name type="common">Castor bean</name>
    <dbReference type="NCBI Taxonomy" id="3988"/>
    <lineage>
        <taxon>Eukaryota</taxon>
        <taxon>Viridiplantae</taxon>
        <taxon>Streptophyta</taxon>
        <taxon>Embryophyta</taxon>
        <taxon>Tracheophyta</taxon>
        <taxon>Spermatophyta</taxon>
        <taxon>Magnoliopsida</taxon>
        <taxon>eudicotyledons</taxon>
        <taxon>Gunneridae</taxon>
        <taxon>Pentapetalae</taxon>
        <taxon>rosids</taxon>
        <taxon>fabids</taxon>
        <taxon>Malpighiales</taxon>
        <taxon>Euphorbiaceae</taxon>
        <taxon>Acalyphoideae</taxon>
        <taxon>Acalypheae</taxon>
        <taxon>Ricinus</taxon>
    </lineage>
</organism>
<reference evidence="3" key="1">
    <citation type="journal article" date="2010" name="Nat. Biotechnol.">
        <title>Draft genome sequence of the oilseed species Ricinus communis.</title>
        <authorList>
            <person name="Chan A.P."/>
            <person name="Crabtree J."/>
            <person name="Zhao Q."/>
            <person name="Lorenzi H."/>
            <person name="Orvis J."/>
            <person name="Puiu D."/>
            <person name="Melake-Berhan A."/>
            <person name="Jones K.M."/>
            <person name="Redman J."/>
            <person name="Chen G."/>
            <person name="Cahoon E.B."/>
            <person name="Gedil M."/>
            <person name="Stanke M."/>
            <person name="Haas B.J."/>
            <person name="Wortman J.R."/>
            <person name="Fraser-Liggett C.M."/>
            <person name="Ravel J."/>
            <person name="Rabinowicz P.D."/>
        </authorList>
    </citation>
    <scope>NUCLEOTIDE SEQUENCE [LARGE SCALE GENOMIC DNA]</scope>
    <source>
        <strain evidence="3">cv. Hale</strain>
    </source>
</reference>
<name>B9S0U5_RICCO</name>
<dbReference type="EMBL" id="EQ973841">
    <property type="protein sequence ID" value="EEF42759.1"/>
    <property type="molecule type" value="Genomic_DNA"/>
</dbReference>
<accession>B9S0U5</accession>
<sequence length="79" mass="8862">MVSGKNKTNLVSQQQPLQQNKSQVTLPALTRIDFSKLGACHNHGRQLMTSLFNALLFGTKVLQATVLLPEQPIQLWMFL</sequence>
<proteinExistence type="predicted"/>